<proteinExistence type="predicted"/>
<dbReference type="SUPFAM" id="SSF52540">
    <property type="entry name" value="P-loop containing nucleoside triphosphate hydrolases"/>
    <property type="match status" value="1"/>
</dbReference>
<organism evidence="2 3">
    <name type="scientific">Rhodococcus ruber</name>
    <dbReference type="NCBI Taxonomy" id="1830"/>
    <lineage>
        <taxon>Bacteria</taxon>
        <taxon>Bacillati</taxon>
        <taxon>Actinomycetota</taxon>
        <taxon>Actinomycetes</taxon>
        <taxon>Mycobacteriales</taxon>
        <taxon>Nocardiaceae</taxon>
        <taxon>Rhodococcus</taxon>
    </lineage>
</organism>
<feature type="domain" description="ORC1/DEAH AAA+ ATPase" evidence="1">
    <location>
        <begin position="28"/>
        <end position="173"/>
    </location>
</feature>
<dbReference type="GO" id="GO:0005524">
    <property type="term" value="F:ATP binding"/>
    <property type="evidence" value="ECO:0007669"/>
    <property type="project" value="UniProtKB-KW"/>
</dbReference>
<dbReference type="GO" id="GO:0016887">
    <property type="term" value="F:ATP hydrolysis activity"/>
    <property type="evidence" value="ECO:0007669"/>
    <property type="project" value="InterPro"/>
</dbReference>
<reference evidence="2 3" key="1">
    <citation type="journal article" date="2014" name="Genome Announc.">
        <title>Draft Genome Sequence of Propane- and Butane-Oxidizing Actinobacterium Rhodococcus ruber IEGM 231.</title>
        <authorList>
            <person name="Ivshina I.B."/>
            <person name="Kuyukina M.S."/>
            <person name="Krivoruchko A.V."/>
            <person name="Barbe V."/>
            <person name="Fischer C."/>
        </authorList>
    </citation>
    <scope>NUCLEOTIDE SEQUENCE [LARGE SCALE GENOMIC DNA]</scope>
</reference>
<sequence length="273" mass="30930">MTSTARAGSFITTKEHRRFVEFADTVRRDRTIGICYGPAGVGKTLSARRYGRWDKAEPLLETWGERNPNAERAINAALAKARTVVYTPYAGTTARRIHDDLVELTVRANICIREHVDPPPQIVPGGRYNYIQLRIIDESERLTSSALDLLRDEYDRGDHGLILIGMPGIEKRFSRYAQLYSRVGFAHHYRPLSAEELTFVLTRHWHKLGLALDQDDFTDTQAIAAIARITGGNFRLVKRLFTQIQRIMRINELHTLTADVVETARSTLVIGAT</sequence>
<dbReference type="PANTHER" id="PTHR35894:SF1">
    <property type="entry name" value="PHOSPHORIBULOKINASE _ URIDINE KINASE FAMILY"/>
    <property type="match status" value="1"/>
</dbReference>
<dbReference type="OrthoDB" id="9801665at2"/>
<keyword evidence="2" id="KW-0547">Nucleotide-binding</keyword>
<keyword evidence="2" id="KW-0067">ATP-binding</keyword>
<dbReference type="AlphaFoldDB" id="A0A098BMS6"/>
<dbReference type="PANTHER" id="PTHR35894">
    <property type="entry name" value="GENERAL SECRETION PATHWAY PROTEIN A-RELATED"/>
    <property type="match status" value="1"/>
</dbReference>
<dbReference type="EMBL" id="CCSD01000059">
    <property type="protein sequence ID" value="CDZ89520.1"/>
    <property type="molecule type" value="Genomic_DNA"/>
</dbReference>
<name>A0A098BMS6_9NOCA</name>
<dbReference type="Pfam" id="PF13401">
    <property type="entry name" value="AAA_22"/>
    <property type="match status" value="1"/>
</dbReference>
<dbReference type="InterPro" id="IPR049945">
    <property type="entry name" value="AAA_22"/>
</dbReference>
<dbReference type="RefSeq" id="WP_040272601.1">
    <property type="nucleotide sequence ID" value="NZ_JAJNCM010000007.1"/>
</dbReference>
<dbReference type="InterPro" id="IPR027417">
    <property type="entry name" value="P-loop_NTPase"/>
</dbReference>
<gene>
    <name evidence="2" type="ORF">RHRU231_480067</name>
</gene>
<evidence type="ECO:0000259" key="1">
    <source>
        <dbReference type="Pfam" id="PF13401"/>
    </source>
</evidence>
<evidence type="ECO:0000313" key="2">
    <source>
        <dbReference type="EMBL" id="CDZ89520.1"/>
    </source>
</evidence>
<dbReference type="Proteomes" id="UP000042997">
    <property type="component" value="Unassembled WGS sequence"/>
</dbReference>
<dbReference type="InterPro" id="IPR052026">
    <property type="entry name" value="ExeA_AAA_ATPase_DNA-bind"/>
</dbReference>
<evidence type="ECO:0000313" key="3">
    <source>
        <dbReference type="Proteomes" id="UP000042997"/>
    </source>
</evidence>
<accession>A0A098BMS6</accession>
<protein>
    <submittedName>
        <fullName evidence="2">Potential ATP-binding protein</fullName>
    </submittedName>
</protein>